<name>A0A8J2SLJ7_9STRA</name>
<evidence type="ECO:0000313" key="2">
    <source>
        <dbReference type="EMBL" id="CAH0368689.1"/>
    </source>
</evidence>
<keyword evidence="3" id="KW-1185">Reference proteome</keyword>
<feature type="compositionally biased region" description="Low complexity" evidence="1">
    <location>
        <begin position="228"/>
        <end position="241"/>
    </location>
</feature>
<feature type="compositionally biased region" description="Pro residues" evidence="1">
    <location>
        <begin position="155"/>
        <end position="166"/>
    </location>
</feature>
<organism evidence="2 3">
    <name type="scientific">Pelagomonas calceolata</name>
    <dbReference type="NCBI Taxonomy" id="35677"/>
    <lineage>
        <taxon>Eukaryota</taxon>
        <taxon>Sar</taxon>
        <taxon>Stramenopiles</taxon>
        <taxon>Ochrophyta</taxon>
        <taxon>Pelagophyceae</taxon>
        <taxon>Pelagomonadales</taxon>
        <taxon>Pelagomonadaceae</taxon>
        <taxon>Pelagomonas</taxon>
    </lineage>
</organism>
<sequence>MRTPRDSTYARVAGGGDYDADWEEHYAPPPPPNLKRAAQAPKKIATVGAAGPDRWTRDDYYTADPYQSFAPLEVDSELSSSEDGTPRKATVQPTPPRESPVDVWAVGDFDERGDSQASLSSLSSAASTPPRSTCRDRPRFGGLTSPADSWSTTPPSSPPQTPPPTTPVFVAAGRRPVSMCKGACARCGDSVWSNEPRVRVGRGYAHVRCPRAFDYYATTAAAAFRPRMSPASPADSWSTTPPSSPPQDYYASTASAVVGAGSPLQRLDSVQIDPLPRVYSFEAMTSRSL</sequence>
<dbReference type="AlphaFoldDB" id="A0A8J2SLJ7"/>
<comment type="caution">
    <text evidence="2">The sequence shown here is derived from an EMBL/GenBank/DDBJ whole genome shotgun (WGS) entry which is preliminary data.</text>
</comment>
<feature type="compositionally biased region" description="Low complexity" evidence="1">
    <location>
        <begin position="115"/>
        <end position="127"/>
    </location>
</feature>
<feature type="compositionally biased region" description="Low complexity" evidence="1">
    <location>
        <begin position="144"/>
        <end position="154"/>
    </location>
</feature>
<evidence type="ECO:0000256" key="1">
    <source>
        <dbReference type="SAM" id="MobiDB-lite"/>
    </source>
</evidence>
<feature type="region of interest" description="Disordered" evidence="1">
    <location>
        <begin position="228"/>
        <end position="250"/>
    </location>
</feature>
<feature type="region of interest" description="Disordered" evidence="1">
    <location>
        <begin position="1"/>
        <end position="60"/>
    </location>
</feature>
<dbReference type="Proteomes" id="UP000789595">
    <property type="component" value="Unassembled WGS sequence"/>
</dbReference>
<feature type="region of interest" description="Disordered" evidence="1">
    <location>
        <begin position="72"/>
        <end position="169"/>
    </location>
</feature>
<evidence type="ECO:0000313" key="3">
    <source>
        <dbReference type="Proteomes" id="UP000789595"/>
    </source>
</evidence>
<accession>A0A8J2SLJ7</accession>
<reference evidence="2" key="1">
    <citation type="submission" date="2021-11" db="EMBL/GenBank/DDBJ databases">
        <authorList>
            <consortium name="Genoscope - CEA"/>
            <person name="William W."/>
        </authorList>
    </citation>
    <scope>NUCLEOTIDE SEQUENCE</scope>
</reference>
<dbReference type="EMBL" id="CAKKNE010000002">
    <property type="protein sequence ID" value="CAH0368689.1"/>
    <property type="molecule type" value="Genomic_DNA"/>
</dbReference>
<gene>
    <name evidence="2" type="ORF">PECAL_2P17620</name>
</gene>
<proteinExistence type="predicted"/>
<protein>
    <submittedName>
        <fullName evidence="2">Uncharacterized protein</fullName>
    </submittedName>
</protein>